<dbReference type="PANTHER" id="PTHR43166">
    <property type="entry name" value="AMINO ACID IMPORT ATP-BINDING PROTEIN"/>
    <property type="match status" value="1"/>
</dbReference>
<dbReference type="SUPFAM" id="SSF52540">
    <property type="entry name" value="P-loop containing nucleoside triphosphate hydrolases"/>
    <property type="match status" value="1"/>
</dbReference>
<protein>
    <submittedName>
        <fullName evidence="10">Amino acid ABC transporter ATP-binding protein, PAAT family</fullName>
    </submittedName>
</protein>
<dbReference type="GO" id="GO:0016887">
    <property type="term" value="F:ATP hydrolysis activity"/>
    <property type="evidence" value="ECO:0007669"/>
    <property type="project" value="InterPro"/>
</dbReference>
<keyword evidence="5" id="KW-0547">Nucleotide-binding</keyword>
<evidence type="ECO:0000256" key="7">
    <source>
        <dbReference type="ARBA" id="ARBA00022970"/>
    </source>
</evidence>
<organism evidence="10 11">
    <name type="scientific">Actinacidiphila alni</name>
    <dbReference type="NCBI Taxonomy" id="380248"/>
    <lineage>
        <taxon>Bacteria</taxon>
        <taxon>Bacillati</taxon>
        <taxon>Actinomycetota</taxon>
        <taxon>Actinomycetes</taxon>
        <taxon>Kitasatosporales</taxon>
        <taxon>Streptomycetaceae</taxon>
        <taxon>Actinacidiphila</taxon>
    </lineage>
</organism>
<dbReference type="AlphaFoldDB" id="A0A1I2I9X7"/>
<evidence type="ECO:0000256" key="8">
    <source>
        <dbReference type="ARBA" id="ARBA00023136"/>
    </source>
</evidence>
<dbReference type="OrthoDB" id="9802264at2"/>
<evidence type="ECO:0000256" key="6">
    <source>
        <dbReference type="ARBA" id="ARBA00022840"/>
    </source>
</evidence>
<dbReference type="EMBL" id="FONG01000013">
    <property type="protein sequence ID" value="SFF39122.1"/>
    <property type="molecule type" value="Genomic_DNA"/>
</dbReference>
<dbReference type="InterPro" id="IPR017871">
    <property type="entry name" value="ABC_transporter-like_CS"/>
</dbReference>
<dbReference type="GO" id="GO:0005886">
    <property type="term" value="C:plasma membrane"/>
    <property type="evidence" value="ECO:0007669"/>
    <property type="project" value="UniProtKB-SubCell"/>
</dbReference>
<evidence type="ECO:0000259" key="9">
    <source>
        <dbReference type="PROSITE" id="PS50893"/>
    </source>
</evidence>
<dbReference type="PROSITE" id="PS50893">
    <property type="entry name" value="ABC_TRANSPORTER_2"/>
    <property type="match status" value="1"/>
</dbReference>
<evidence type="ECO:0000313" key="11">
    <source>
        <dbReference type="Proteomes" id="UP000199323"/>
    </source>
</evidence>
<evidence type="ECO:0000256" key="1">
    <source>
        <dbReference type="ARBA" id="ARBA00004202"/>
    </source>
</evidence>
<keyword evidence="11" id="KW-1185">Reference proteome</keyword>
<evidence type="ECO:0000256" key="5">
    <source>
        <dbReference type="ARBA" id="ARBA00022741"/>
    </source>
</evidence>
<dbReference type="InterPro" id="IPR030679">
    <property type="entry name" value="ABC_ATPase_HisP-typ"/>
</dbReference>
<dbReference type="Proteomes" id="UP000199323">
    <property type="component" value="Unassembled WGS sequence"/>
</dbReference>
<evidence type="ECO:0000256" key="4">
    <source>
        <dbReference type="ARBA" id="ARBA00022475"/>
    </source>
</evidence>
<comment type="subcellular location">
    <subcellularLocation>
        <location evidence="1">Cell membrane</location>
        <topology evidence="1">Peripheral membrane protein</topology>
    </subcellularLocation>
</comment>
<accession>A0A1I2I9X7</accession>
<evidence type="ECO:0000256" key="2">
    <source>
        <dbReference type="ARBA" id="ARBA00005417"/>
    </source>
</evidence>
<dbReference type="InterPro" id="IPR027417">
    <property type="entry name" value="P-loop_NTPase"/>
</dbReference>
<keyword evidence="4" id="KW-1003">Cell membrane</keyword>
<dbReference type="CDD" id="cd03262">
    <property type="entry name" value="ABC_HisP_GlnQ"/>
    <property type="match status" value="1"/>
</dbReference>
<dbReference type="InterPro" id="IPR050086">
    <property type="entry name" value="MetN_ABC_transporter-like"/>
</dbReference>
<dbReference type="PROSITE" id="PS00211">
    <property type="entry name" value="ABC_TRANSPORTER_1"/>
    <property type="match status" value="1"/>
</dbReference>
<reference evidence="11" key="1">
    <citation type="submission" date="2016-10" db="EMBL/GenBank/DDBJ databases">
        <authorList>
            <person name="Varghese N."/>
            <person name="Submissions S."/>
        </authorList>
    </citation>
    <scope>NUCLEOTIDE SEQUENCE [LARGE SCALE GENOMIC DNA]</scope>
    <source>
        <strain evidence="11">CGMCC 4.3510</strain>
    </source>
</reference>
<evidence type="ECO:0000256" key="3">
    <source>
        <dbReference type="ARBA" id="ARBA00022448"/>
    </source>
</evidence>
<dbReference type="RefSeq" id="WP_093715281.1">
    <property type="nucleotide sequence ID" value="NZ_FONG01000013.1"/>
</dbReference>
<dbReference type="Pfam" id="PF00005">
    <property type="entry name" value="ABC_tran"/>
    <property type="match status" value="1"/>
</dbReference>
<dbReference type="PIRSF" id="PIRSF039085">
    <property type="entry name" value="ABC_ATPase_HisP"/>
    <property type="match status" value="1"/>
</dbReference>
<dbReference type="STRING" id="380248.SAMN05216251_11311"/>
<dbReference type="SMART" id="SM00382">
    <property type="entry name" value="AAA"/>
    <property type="match status" value="1"/>
</dbReference>
<comment type="similarity">
    <text evidence="2">Belongs to the ABC transporter superfamily.</text>
</comment>
<dbReference type="Gene3D" id="3.40.50.300">
    <property type="entry name" value="P-loop containing nucleotide triphosphate hydrolases"/>
    <property type="match status" value="1"/>
</dbReference>
<keyword evidence="3" id="KW-0813">Transport</keyword>
<evidence type="ECO:0000313" key="10">
    <source>
        <dbReference type="EMBL" id="SFF39122.1"/>
    </source>
</evidence>
<dbReference type="GO" id="GO:0015424">
    <property type="term" value="F:ABC-type amino acid transporter activity"/>
    <property type="evidence" value="ECO:0007669"/>
    <property type="project" value="InterPro"/>
</dbReference>
<dbReference type="InterPro" id="IPR003439">
    <property type="entry name" value="ABC_transporter-like_ATP-bd"/>
</dbReference>
<name>A0A1I2I9X7_9ACTN</name>
<dbReference type="GO" id="GO:0005524">
    <property type="term" value="F:ATP binding"/>
    <property type="evidence" value="ECO:0007669"/>
    <property type="project" value="UniProtKB-KW"/>
</dbReference>
<keyword evidence="7" id="KW-0029">Amino-acid transport</keyword>
<gene>
    <name evidence="10" type="ORF">SAMN05216251_11311</name>
</gene>
<proteinExistence type="inferred from homology"/>
<sequence length="264" mass="28741">MTSDALSKGSPWPLPSGEPVLRLEAVRKTYGSAVVLRDVALEVPAHSVTALIGASGSGKSTLLRCANLLEDVDDGAIFLDGEEITDPRIDQDAVRRRIGVVFQAYNLFPHMTVLDNITLAPRRVHKVPRDRAETEARELLDRLGLAGRAGEYPDRLSGGQQQRVAIARAVATRPRLLLLDEVTAALDPELVGEVLAVIRDLKDEGMTMVIATHEMAFARDVADQVCFLDAGVILERGTADRVFGAPAEQRTRDFLSRLTEAGRL</sequence>
<dbReference type="InterPro" id="IPR003593">
    <property type="entry name" value="AAA+_ATPase"/>
</dbReference>
<keyword evidence="6 10" id="KW-0067">ATP-binding</keyword>
<dbReference type="PANTHER" id="PTHR43166:SF9">
    <property type="entry name" value="GLUTAMATE_ASPARTATE IMPORT ATP-BINDING PROTEIN GLTL"/>
    <property type="match status" value="1"/>
</dbReference>
<feature type="domain" description="ABC transporter" evidence="9">
    <location>
        <begin position="21"/>
        <end position="255"/>
    </location>
</feature>
<keyword evidence="8" id="KW-0472">Membrane</keyword>